<evidence type="ECO:0000256" key="3">
    <source>
        <dbReference type="ARBA" id="ARBA00022449"/>
    </source>
</evidence>
<evidence type="ECO:0000256" key="5">
    <source>
        <dbReference type="ARBA" id="ARBA00022989"/>
    </source>
</evidence>
<evidence type="ECO:0000256" key="10">
    <source>
        <dbReference type="SAM" id="Phobius"/>
    </source>
</evidence>
<keyword evidence="8 10" id="KW-0472">Membrane</keyword>
<keyword evidence="9" id="KW-0739">Sodium transport</keyword>
<keyword evidence="7" id="KW-0406">Ion transport</keyword>
<keyword evidence="2" id="KW-0813">Transport</keyword>
<dbReference type="EMBL" id="WJJP01000076">
    <property type="protein sequence ID" value="MBD3323436.1"/>
    <property type="molecule type" value="Genomic_DNA"/>
</dbReference>
<feature type="transmembrane region" description="Helical" evidence="10">
    <location>
        <begin position="229"/>
        <end position="259"/>
    </location>
</feature>
<evidence type="ECO:0000256" key="1">
    <source>
        <dbReference type="ARBA" id="ARBA00004141"/>
    </source>
</evidence>
<organism evidence="12 13">
    <name type="scientific">candidate division KSB3 bacterium</name>
    <dbReference type="NCBI Taxonomy" id="2044937"/>
    <lineage>
        <taxon>Bacteria</taxon>
        <taxon>candidate division KSB3</taxon>
    </lineage>
</organism>
<proteinExistence type="predicted"/>
<dbReference type="GO" id="GO:0016020">
    <property type="term" value="C:membrane"/>
    <property type="evidence" value="ECO:0007669"/>
    <property type="project" value="UniProtKB-SubCell"/>
</dbReference>
<dbReference type="AlphaFoldDB" id="A0A9D5JSZ4"/>
<dbReference type="Gene3D" id="1.20.1530.20">
    <property type="match status" value="1"/>
</dbReference>
<evidence type="ECO:0000259" key="11">
    <source>
        <dbReference type="Pfam" id="PF00999"/>
    </source>
</evidence>
<evidence type="ECO:0000256" key="4">
    <source>
        <dbReference type="ARBA" id="ARBA00022692"/>
    </source>
</evidence>
<keyword evidence="6" id="KW-0915">Sodium</keyword>
<accession>A0A9D5JSZ4</accession>
<feature type="transmembrane region" description="Helical" evidence="10">
    <location>
        <begin position="155"/>
        <end position="171"/>
    </location>
</feature>
<feature type="transmembrane region" description="Helical" evidence="10">
    <location>
        <begin position="364"/>
        <end position="383"/>
    </location>
</feature>
<evidence type="ECO:0000256" key="8">
    <source>
        <dbReference type="ARBA" id="ARBA00023136"/>
    </source>
</evidence>
<feature type="transmembrane region" description="Helical" evidence="10">
    <location>
        <begin position="49"/>
        <end position="69"/>
    </location>
</feature>
<dbReference type="GO" id="GO:0015297">
    <property type="term" value="F:antiporter activity"/>
    <property type="evidence" value="ECO:0007669"/>
    <property type="project" value="UniProtKB-KW"/>
</dbReference>
<comment type="subcellular location">
    <subcellularLocation>
        <location evidence="1">Membrane</location>
        <topology evidence="1">Multi-pass membrane protein</topology>
    </subcellularLocation>
</comment>
<dbReference type="Pfam" id="PF00999">
    <property type="entry name" value="Na_H_Exchanger"/>
    <property type="match status" value="1"/>
</dbReference>
<keyword evidence="4 10" id="KW-0812">Transmembrane</keyword>
<evidence type="ECO:0000256" key="9">
    <source>
        <dbReference type="ARBA" id="ARBA00023201"/>
    </source>
</evidence>
<keyword evidence="5 10" id="KW-1133">Transmembrane helix</keyword>
<dbReference type="PANTHER" id="PTHR43562:SF3">
    <property type="entry name" value="SODIUM ION_PROTON EXCHANGER (EUROFUNG)"/>
    <property type="match status" value="1"/>
</dbReference>
<dbReference type="InterPro" id="IPR006153">
    <property type="entry name" value="Cation/H_exchanger_TM"/>
</dbReference>
<feature type="transmembrane region" description="Helical" evidence="10">
    <location>
        <begin position="84"/>
        <end position="107"/>
    </location>
</feature>
<keyword evidence="3" id="KW-0050">Antiport</keyword>
<feature type="transmembrane region" description="Helical" evidence="10">
    <location>
        <begin position="19"/>
        <end position="37"/>
    </location>
</feature>
<protein>
    <submittedName>
        <fullName evidence="12">Cation:proton antiporter</fullName>
    </submittedName>
</protein>
<evidence type="ECO:0000256" key="2">
    <source>
        <dbReference type="ARBA" id="ARBA00022448"/>
    </source>
</evidence>
<evidence type="ECO:0000256" key="6">
    <source>
        <dbReference type="ARBA" id="ARBA00023053"/>
    </source>
</evidence>
<dbReference type="GO" id="GO:0006814">
    <property type="term" value="P:sodium ion transport"/>
    <property type="evidence" value="ECO:0007669"/>
    <property type="project" value="UniProtKB-KW"/>
</dbReference>
<evidence type="ECO:0000313" key="13">
    <source>
        <dbReference type="Proteomes" id="UP000649604"/>
    </source>
</evidence>
<feature type="transmembrane region" description="Helical" evidence="10">
    <location>
        <begin position="303"/>
        <end position="324"/>
    </location>
</feature>
<dbReference type="Proteomes" id="UP000649604">
    <property type="component" value="Unassembled WGS sequence"/>
</dbReference>
<comment type="caution">
    <text evidence="12">The sequence shown here is derived from an EMBL/GenBank/DDBJ whole genome shotgun (WGS) entry which is preliminary data.</text>
</comment>
<feature type="transmembrane region" description="Helical" evidence="10">
    <location>
        <begin position="114"/>
        <end position="135"/>
    </location>
</feature>
<dbReference type="InterPro" id="IPR038770">
    <property type="entry name" value="Na+/solute_symporter_sf"/>
</dbReference>
<reference evidence="12" key="1">
    <citation type="submission" date="2019-11" db="EMBL/GenBank/DDBJ databases">
        <title>Microbial mats filling the niche in hypersaline microbial mats.</title>
        <authorList>
            <person name="Wong H.L."/>
            <person name="Macleod F.I."/>
            <person name="White R.A. III"/>
            <person name="Burns B.P."/>
        </authorList>
    </citation>
    <scope>NUCLEOTIDE SEQUENCE</scope>
    <source>
        <strain evidence="12">Rbin_158</strain>
    </source>
</reference>
<feature type="transmembrane region" description="Helical" evidence="10">
    <location>
        <begin position="271"/>
        <end position="291"/>
    </location>
</feature>
<dbReference type="GO" id="GO:1902600">
    <property type="term" value="P:proton transmembrane transport"/>
    <property type="evidence" value="ECO:0007669"/>
    <property type="project" value="InterPro"/>
</dbReference>
<evidence type="ECO:0000313" key="12">
    <source>
        <dbReference type="EMBL" id="MBD3323436.1"/>
    </source>
</evidence>
<feature type="transmembrane region" description="Helical" evidence="10">
    <location>
        <begin position="191"/>
        <end position="209"/>
    </location>
</feature>
<feature type="domain" description="Cation/H+ exchanger transmembrane" evidence="11">
    <location>
        <begin position="8"/>
        <end position="386"/>
    </location>
</feature>
<gene>
    <name evidence="12" type="ORF">GF339_02560</name>
</gene>
<dbReference type="PANTHER" id="PTHR43562">
    <property type="entry name" value="NAPA-TYPE SODIUM/HYDROGEN ANTIPORTER"/>
    <property type="match status" value="1"/>
</dbReference>
<name>A0A9D5JSZ4_9BACT</name>
<evidence type="ECO:0000256" key="7">
    <source>
        <dbReference type="ARBA" id="ARBA00023065"/>
    </source>
</evidence>
<sequence>MTGCIVTLVIVLKAGAERLRIPALVSYILLGFALRVLDARYNVCSEHAMEIFEFLAKFGVITLLFRIGLESNIRGLLQQLRHASFIWVVNVAASLGLSYGVASVWLGLEAIPSLFIAIALTATSVGISVGVWHAADALESSNGELLVDVAELDDISSIIFMALLFAVVPILREGTQDQALFLVLLKSGGMILLKLLGFGLFCVVFSLYVEEHVTRFIQKIQSSPEPMLMVVSLGIIMGAFAGLIGFSVAIGAFFAGLVFSRDPEAVHFDASFSALYELFSPFFFIGIGLKIDPGALSGGMKLGAILLLVAVVSKIAGVGAPALVTTEWQGALLLGVSMIPRAEIAMIVMQRGVDLGAWAVPPQVYAAAVLVAAATCLFSPLLIRSLLQRWPQTVQNGEEAS</sequence>